<dbReference type="PANTHER" id="PTHR39600">
    <property type="entry name" value="PEPTIDASE INHIBITOR I78 FAMILY PROTEIN"/>
    <property type="match status" value="1"/>
</dbReference>
<reference evidence="1 2" key="1">
    <citation type="submission" date="2022-10" db="EMBL/GenBank/DDBJ databases">
        <title>Sinirhodobacter sp. nov., isolated from ocean surface sediments.</title>
        <authorList>
            <person name="He W."/>
            <person name="Wang L."/>
            <person name="Zhang D.-F."/>
        </authorList>
    </citation>
    <scope>NUCLEOTIDE SEQUENCE [LARGE SCALE GENOMIC DNA]</scope>
    <source>
        <strain evidence="1 2">WL0115</strain>
    </source>
</reference>
<keyword evidence="2" id="KW-1185">Reference proteome</keyword>
<evidence type="ECO:0000313" key="2">
    <source>
        <dbReference type="Proteomes" id="UP001526166"/>
    </source>
</evidence>
<dbReference type="PROSITE" id="PS51257">
    <property type="entry name" value="PROKAR_LIPOPROTEIN"/>
    <property type="match status" value="1"/>
</dbReference>
<dbReference type="Proteomes" id="UP001526166">
    <property type="component" value="Unassembled WGS sequence"/>
</dbReference>
<dbReference type="Pfam" id="PF11720">
    <property type="entry name" value="Inhibitor_I78"/>
    <property type="match status" value="1"/>
</dbReference>
<dbReference type="InterPro" id="IPR021719">
    <property type="entry name" value="Prot_inh_I78"/>
</dbReference>
<gene>
    <name evidence="1" type="ORF">OE699_14130</name>
</gene>
<dbReference type="PANTHER" id="PTHR39600:SF1">
    <property type="entry name" value="PEPTIDASE INHIBITOR I78 FAMILY PROTEIN"/>
    <property type="match status" value="1"/>
</dbReference>
<accession>A0ABT3A1X0</accession>
<proteinExistence type="predicted"/>
<organism evidence="1 2">
    <name type="scientific">Sedimentimonas flavescens</name>
    <dbReference type="NCBI Taxonomy" id="2851012"/>
    <lineage>
        <taxon>Bacteria</taxon>
        <taxon>Pseudomonadati</taxon>
        <taxon>Pseudomonadota</taxon>
        <taxon>Alphaproteobacteria</taxon>
        <taxon>Rhodobacterales</taxon>
        <taxon>Rhodobacter group</taxon>
        <taxon>Sedimentimonas</taxon>
    </lineage>
</organism>
<comment type="caution">
    <text evidence="1">The sequence shown here is derived from an EMBL/GenBank/DDBJ whole genome shotgun (WGS) entry which is preliminary data.</text>
</comment>
<dbReference type="Gene3D" id="3.30.10.10">
    <property type="entry name" value="Trypsin Inhibitor V, subunit A"/>
    <property type="match status" value="1"/>
</dbReference>
<protein>
    <submittedName>
        <fullName evidence="1">I78 family peptidase inhibitor</fullName>
    </submittedName>
</protein>
<evidence type="ECO:0000313" key="1">
    <source>
        <dbReference type="EMBL" id="MCV2879986.1"/>
    </source>
</evidence>
<dbReference type="RefSeq" id="WP_263848404.1">
    <property type="nucleotide sequence ID" value="NZ_JAOWKW010000012.1"/>
</dbReference>
<name>A0ABT3A1X0_9RHOB</name>
<sequence>MRNIVSSLMLVSALAACSPEEPAPTDCTAADHQALIGQSETVLDTMTFAVPVRVIHPGDMVTMDFQPNRLNFHIDAGGKIEKIECN</sequence>
<dbReference type="EMBL" id="JAOWKW010000012">
    <property type="protein sequence ID" value="MCV2879986.1"/>
    <property type="molecule type" value="Genomic_DNA"/>
</dbReference>